<comment type="caution">
    <text evidence="2">The sequence shown here is derived from an EMBL/GenBank/DDBJ whole genome shotgun (WGS) entry which is preliminary data.</text>
</comment>
<dbReference type="Proteomes" id="UP000603940">
    <property type="component" value="Unassembled WGS sequence"/>
</dbReference>
<organism evidence="2 3">
    <name type="scientific">Pseudoroseomonas ludipueritiae</name>
    <dbReference type="NCBI Taxonomy" id="198093"/>
    <lineage>
        <taxon>Bacteria</taxon>
        <taxon>Pseudomonadati</taxon>
        <taxon>Pseudomonadota</taxon>
        <taxon>Alphaproteobacteria</taxon>
        <taxon>Acetobacterales</taxon>
        <taxon>Acetobacteraceae</taxon>
        <taxon>Pseudoroseomonas</taxon>
    </lineage>
</organism>
<evidence type="ECO:0000313" key="3">
    <source>
        <dbReference type="Proteomes" id="UP000603940"/>
    </source>
</evidence>
<dbReference type="RefSeq" id="WP_187780184.1">
    <property type="nucleotide sequence ID" value="NZ_JACTUZ010000122.1"/>
</dbReference>
<name>A0ABR7RCA7_9PROT</name>
<accession>A0ABR7RCA7</accession>
<sequence length="53" mass="5794">MKAHDIVAGSQQYQAAPRAVTRRWGWPFAVLFIGACSALGWAAIAFLIRNAFS</sequence>
<evidence type="ECO:0000256" key="1">
    <source>
        <dbReference type="SAM" id="Phobius"/>
    </source>
</evidence>
<dbReference type="EMBL" id="JACTUZ010000122">
    <property type="protein sequence ID" value="MBC9179132.1"/>
    <property type="molecule type" value="Genomic_DNA"/>
</dbReference>
<keyword evidence="1" id="KW-0812">Transmembrane</keyword>
<evidence type="ECO:0008006" key="4">
    <source>
        <dbReference type="Google" id="ProtNLM"/>
    </source>
</evidence>
<keyword evidence="3" id="KW-1185">Reference proteome</keyword>
<reference evidence="2 3" key="1">
    <citation type="journal article" date="2009" name="Int. J. Syst. Evol. Microbiol.">
        <title>Transfer of Teichococcus ludipueritiae and Muricoccus roseus to the genus Roseomonas, as Roseomonas ludipueritiae comb. nov. and Roseomonas rosea comb. nov., respectively, and emended description of the genus Roseomonas.</title>
        <authorList>
            <person name="Sanchez-Porro C."/>
            <person name="Gallego V."/>
            <person name="Busse H.J."/>
            <person name="Kampfer P."/>
            <person name="Ventosa A."/>
        </authorList>
    </citation>
    <scope>NUCLEOTIDE SEQUENCE [LARGE SCALE GENOMIC DNA]</scope>
    <source>
        <strain evidence="2 3">DSM 14915</strain>
    </source>
</reference>
<feature type="transmembrane region" description="Helical" evidence="1">
    <location>
        <begin position="26"/>
        <end position="48"/>
    </location>
</feature>
<keyword evidence="1" id="KW-1133">Transmembrane helix</keyword>
<evidence type="ECO:0000313" key="2">
    <source>
        <dbReference type="EMBL" id="MBC9179132.1"/>
    </source>
</evidence>
<gene>
    <name evidence="2" type="ORF">IBL25_19510</name>
</gene>
<proteinExistence type="predicted"/>
<protein>
    <recommendedName>
        <fullName evidence="4">DUF2474 domain-containing protein</fullName>
    </recommendedName>
</protein>
<keyword evidence="1" id="KW-0472">Membrane</keyword>